<evidence type="ECO:0000256" key="5">
    <source>
        <dbReference type="ARBA" id="ARBA00022763"/>
    </source>
</evidence>
<feature type="domain" description="Helicase ATP-binding" evidence="16">
    <location>
        <begin position="26"/>
        <end position="160"/>
    </location>
</feature>
<reference evidence="18" key="1">
    <citation type="submission" date="2022-11" db="EMBL/GenBank/DDBJ databases">
        <title>WGS-based characterization of Bacillus cereus isolated from food &amp; feed additives.</title>
        <authorList>
            <person name="Bogaerts B."/>
            <person name="Fraiture M.-A."/>
            <person name="Roosens N.H.C."/>
            <person name="De Keersmaecker S.C.J."/>
            <person name="Vanneste K."/>
        </authorList>
    </citation>
    <scope>NUCLEOTIDE SEQUENCE</scope>
    <source>
        <strain evidence="18">74.2</strain>
    </source>
</reference>
<keyword evidence="7 12" id="KW-0067">ATP-binding</keyword>
<evidence type="ECO:0000256" key="7">
    <source>
        <dbReference type="ARBA" id="ARBA00022840"/>
    </source>
</evidence>
<dbReference type="CDD" id="cd17916">
    <property type="entry name" value="DEXHc_UvrB"/>
    <property type="match status" value="1"/>
</dbReference>
<dbReference type="EMBL" id="JAPNPE010000003">
    <property type="protein sequence ID" value="MDK7392041.1"/>
    <property type="molecule type" value="Genomic_DNA"/>
</dbReference>
<evidence type="ECO:0000256" key="12">
    <source>
        <dbReference type="HAMAP-Rule" id="MF_00204"/>
    </source>
</evidence>
<dbReference type="PANTHER" id="PTHR24029">
    <property type="entry name" value="UVRABC SYSTEM PROTEIN B"/>
    <property type="match status" value="1"/>
</dbReference>
<keyword evidence="12 13" id="KW-0742">SOS response</keyword>
<dbReference type="InterPro" id="IPR036876">
    <property type="entry name" value="UVR_dom_sf"/>
</dbReference>
<dbReference type="Gene3D" id="6.10.140.240">
    <property type="match status" value="1"/>
</dbReference>
<dbReference type="CDD" id="cd18790">
    <property type="entry name" value="SF2_C_UvrB"/>
    <property type="match status" value="1"/>
</dbReference>
<dbReference type="GO" id="GO:0006289">
    <property type="term" value="P:nucleotide-excision repair"/>
    <property type="evidence" value="ECO:0007669"/>
    <property type="project" value="UniProtKB-UniRule"/>
</dbReference>
<dbReference type="Gene3D" id="3.40.50.300">
    <property type="entry name" value="P-loop containing nucleotide triphosphate hydrolases"/>
    <property type="match status" value="3"/>
</dbReference>
<dbReference type="NCBIfam" id="NF003673">
    <property type="entry name" value="PRK05298.1"/>
    <property type="match status" value="1"/>
</dbReference>
<evidence type="ECO:0000256" key="3">
    <source>
        <dbReference type="ARBA" id="ARBA00022490"/>
    </source>
</evidence>
<dbReference type="SUPFAM" id="SSF52540">
    <property type="entry name" value="P-loop containing nucleoside triphosphate hydrolases"/>
    <property type="match status" value="2"/>
</dbReference>
<dbReference type="InterPro" id="IPR027417">
    <property type="entry name" value="P-loop_NTPase"/>
</dbReference>
<evidence type="ECO:0000256" key="13">
    <source>
        <dbReference type="RuleBase" id="RU003587"/>
    </source>
</evidence>
<gene>
    <name evidence="12 18" type="primary">uvrB</name>
    <name evidence="18" type="ORF">OWO78_11370</name>
</gene>
<dbReference type="GO" id="GO:0005524">
    <property type="term" value="F:ATP binding"/>
    <property type="evidence" value="ECO:0007669"/>
    <property type="project" value="UniProtKB-UniRule"/>
</dbReference>
<dbReference type="InterPro" id="IPR041471">
    <property type="entry name" value="UvrB_inter"/>
</dbReference>
<comment type="function">
    <text evidence="12">The UvrABC repair system catalyzes the recognition and processing of DNA lesions. A damage recognition complex composed of 2 UvrA and 2 UvrB subunits scans DNA for abnormalities. Upon binding of the UvrA(2)B(2) complex to a putative damaged site, the DNA wraps around one UvrB monomer. DNA wrap is dependent on ATP binding by UvrB and probably causes local melting of the DNA helix, facilitating insertion of UvrB beta-hairpin between the DNA strands. Then UvrB probes one DNA strand for the presence of a lesion. If a lesion is found the UvrA subunits dissociate and the UvrB-DNA preincision complex is formed. This complex is subsequently bound by UvrC and the second UvrB is released. If no lesion is found, the DNA wraps around the other UvrB subunit that will check the other stand for damage.</text>
</comment>
<comment type="subunit">
    <text evidence="10 12 13">Forms a heterotetramer with UvrA during the search for lesions. Interacts with UvrC in an incision complex.</text>
</comment>
<evidence type="ECO:0000313" key="18">
    <source>
        <dbReference type="EMBL" id="MDK7392041.1"/>
    </source>
</evidence>
<evidence type="ECO:0000256" key="11">
    <source>
        <dbReference type="ARBA" id="ARBA00029504"/>
    </source>
</evidence>
<feature type="binding site" evidence="12">
    <location>
        <begin position="39"/>
        <end position="46"/>
    </location>
    <ligand>
        <name>ATP</name>
        <dbReference type="ChEBI" id="CHEBI:30616"/>
    </ligand>
</feature>
<feature type="coiled-coil region" evidence="14">
    <location>
        <begin position="618"/>
        <end position="645"/>
    </location>
</feature>
<keyword evidence="4 12" id="KW-0547">Nucleotide-binding</keyword>
<evidence type="ECO:0000256" key="4">
    <source>
        <dbReference type="ARBA" id="ARBA00022741"/>
    </source>
</evidence>
<accession>A0AAP5L1R6</accession>
<dbReference type="InterPro" id="IPR024759">
    <property type="entry name" value="UvrB_YAD/RRR_dom"/>
</dbReference>
<dbReference type="Pfam" id="PF17757">
    <property type="entry name" value="UvrB_inter"/>
    <property type="match status" value="1"/>
</dbReference>
<evidence type="ECO:0000256" key="9">
    <source>
        <dbReference type="ARBA" id="ARBA00023204"/>
    </source>
</evidence>
<proteinExistence type="inferred from homology"/>
<dbReference type="Pfam" id="PF04851">
    <property type="entry name" value="ResIII"/>
    <property type="match status" value="1"/>
</dbReference>
<dbReference type="SMR" id="A0AAP5L1R6"/>
<dbReference type="SUPFAM" id="SSF46600">
    <property type="entry name" value="C-terminal UvrC-binding domain of UvrB"/>
    <property type="match status" value="1"/>
</dbReference>
<evidence type="ECO:0000313" key="19">
    <source>
        <dbReference type="Proteomes" id="UP001174229"/>
    </source>
</evidence>
<dbReference type="GO" id="GO:0009380">
    <property type="term" value="C:excinuclease repair complex"/>
    <property type="evidence" value="ECO:0007669"/>
    <property type="project" value="InterPro"/>
</dbReference>
<evidence type="ECO:0000256" key="8">
    <source>
        <dbReference type="ARBA" id="ARBA00022881"/>
    </source>
</evidence>
<keyword evidence="3 12" id="KW-0963">Cytoplasm</keyword>
<dbReference type="Proteomes" id="UP001174229">
    <property type="component" value="Unassembled WGS sequence"/>
</dbReference>
<comment type="similarity">
    <text evidence="2 12 13">Belongs to the UvrB family.</text>
</comment>
<keyword evidence="14" id="KW-0175">Coiled coil</keyword>
<dbReference type="InterPro" id="IPR001943">
    <property type="entry name" value="UVR_dom"/>
</dbReference>
<evidence type="ECO:0000256" key="10">
    <source>
        <dbReference type="ARBA" id="ARBA00026033"/>
    </source>
</evidence>
<evidence type="ECO:0000256" key="2">
    <source>
        <dbReference type="ARBA" id="ARBA00008533"/>
    </source>
</evidence>
<dbReference type="PROSITE" id="PS51194">
    <property type="entry name" value="HELICASE_CTER"/>
    <property type="match status" value="1"/>
</dbReference>
<dbReference type="PROSITE" id="PS50151">
    <property type="entry name" value="UVR"/>
    <property type="match status" value="1"/>
</dbReference>
<dbReference type="Pfam" id="PF00271">
    <property type="entry name" value="Helicase_C"/>
    <property type="match status" value="1"/>
</dbReference>
<protein>
    <recommendedName>
        <fullName evidence="11 12">UvrABC system protein B</fullName>
        <shortName evidence="12">Protein UvrB</shortName>
    </recommendedName>
    <alternativeName>
        <fullName evidence="12">Excinuclease ABC subunit B</fullName>
    </alternativeName>
</protein>
<dbReference type="NCBIfam" id="TIGR00631">
    <property type="entry name" value="uvrb"/>
    <property type="match status" value="1"/>
</dbReference>
<evidence type="ECO:0000256" key="1">
    <source>
        <dbReference type="ARBA" id="ARBA00004496"/>
    </source>
</evidence>
<comment type="caution">
    <text evidence="18">The sequence shown here is derived from an EMBL/GenBank/DDBJ whole genome shotgun (WGS) entry which is preliminary data.</text>
</comment>
<dbReference type="GO" id="GO:0009381">
    <property type="term" value="F:excinuclease ABC activity"/>
    <property type="evidence" value="ECO:0007669"/>
    <property type="project" value="UniProtKB-UniRule"/>
</dbReference>
<evidence type="ECO:0000259" key="17">
    <source>
        <dbReference type="PROSITE" id="PS51194"/>
    </source>
</evidence>
<organism evidence="18 19">
    <name type="scientific">Bacillus pacificus</name>
    <dbReference type="NCBI Taxonomy" id="2026187"/>
    <lineage>
        <taxon>Bacteria</taxon>
        <taxon>Bacillati</taxon>
        <taxon>Bacillota</taxon>
        <taxon>Bacilli</taxon>
        <taxon>Bacillales</taxon>
        <taxon>Bacillaceae</taxon>
        <taxon>Bacillus</taxon>
        <taxon>Bacillus cereus group</taxon>
    </lineage>
</organism>
<feature type="short sequence motif" description="Beta-hairpin" evidence="12">
    <location>
        <begin position="92"/>
        <end position="115"/>
    </location>
</feature>
<dbReference type="GO" id="GO:0016887">
    <property type="term" value="F:ATP hydrolysis activity"/>
    <property type="evidence" value="ECO:0007669"/>
    <property type="project" value="InterPro"/>
</dbReference>
<feature type="domain" description="UVR" evidence="15">
    <location>
        <begin position="622"/>
        <end position="657"/>
    </location>
</feature>
<dbReference type="PANTHER" id="PTHR24029:SF0">
    <property type="entry name" value="UVRABC SYSTEM PROTEIN B"/>
    <property type="match status" value="1"/>
</dbReference>
<keyword evidence="9 12" id="KW-0234">DNA repair</keyword>
<keyword evidence="5 12" id="KW-0227">DNA damage</keyword>
<dbReference type="AlphaFoldDB" id="A0AAP5L1R6"/>
<evidence type="ECO:0000259" key="16">
    <source>
        <dbReference type="PROSITE" id="PS51192"/>
    </source>
</evidence>
<dbReference type="RefSeq" id="WP_000441061.1">
    <property type="nucleotide sequence ID" value="NZ_CP099450.1"/>
</dbReference>
<keyword evidence="8 12" id="KW-0267">Excision nuclease</keyword>
<dbReference type="InterPro" id="IPR001650">
    <property type="entry name" value="Helicase_C-like"/>
</dbReference>
<feature type="coiled-coil region" evidence="14">
    <location>
        <begin position="253"/>
        <end position="284"/>
    </location>
</feature>
<dbReference type="SMART" id="SM00487">
    <property type="entry name" value="DEXDc"/>
    <property type="match status" value="1"/>
</dbReference>
<evidence type="ECO:0000259" key="15">
    <source>
        <dbReference type="PROSITE" id="PS50151"/>
    </source>
</evidence>
<evidence type="ECO:0000256" key="6">
    <source>
        <dbReference type="ARBA" id="ARBA00022769"/>
    </source>
</evidence>
<dbReference type="InterPro" id="IPR004807">
    <property type="entry name" value="UvrB"/>
</dbReference>
<dbReference type="Pfam" id="PF12344">
    <property type="entry name" value="UvrB"/>
    <property type="match status" value="1"/>
</dbReference>
<dbReference type="GO" id="GO:0003677">
    <property type="term" value="F:DNA binding"/>
    <property type="evidence" value="ECO:0007669"/>
    <property type="project" value="UniProtKB-UniRule"/>
</dbReference>
<dbReference type="InterPro" id="IPR014001">
    <property type="entry name" value="Helicase_ATP-bd"/>
</dbReference>
<dbReference type="HAMAP" id="MF_00204">
    <property type="entry name" value="UvrB"/>
    <property type="match status" value="1"/>
</dbReference>
<dbReference type="GO" id="GO:0005737">
    <property type="term" value="C:cytoplasm"/>
    <property type="evidence" value="ECO:0007669"/>
    <property type="project" value="UniProtKB-SubCell"/>
</dbReference>
<evidence type="ECO:0000256" key="14">
    <source>
        <dbReference type="SAM" id="Coils"/>
    </source>
</evidence>
<keyword evidence="6 12" id="KW-0228">DNA excision</keyword>
<dbReference type="GO" id="GO:0009432">
    <property type="term" value="P:SOS response"/>
    <property type="evidence" value="ECO:0007669"/>
    <property type="project" value="UniProtKB-UniRule"/>
</dbReference>
<dbReference type="InterPro" id="IPR006935">
    <property type="entry name" value="Helicase/UvrB_N"/>
</dbReference>
<comment type="domain">
    <text evidence="12">The beta-hairpin motif is involved in DNA binding.</text>
</comment>
<dbReference type="SMART" id="SM00490">
    <property type="entry name" value="HELICc"/>
    <property type="match status" value="1"/>
</dbReference>
<dbReference type="Pfam" id="PF02151">
    <property type="entry name" value="UVR"/>
    <property type="match status" value="1"/>
</dbReference>
<dbReference type="Gene3D" id="4.10.860.10">
    <property type="entry name" value="UVR domain"/>
    <property type="match status" value="1"/>
</dbReference>
<name>A0AAP5L1R6_9BACI</name>
<dbReference type="PROSITE" id="PS51192">
    <property type="entry name" value="HELICASE_ATP_BIND_1"/>
    <property type="match status" value="1"/>
</dbReference>
<sequence>MERQFEIVSAYSPQGDQPVAIEKLVEGINSGKKKQVLLGATGTGKTFTISNVIKEVQKPTLVMAHNKTLAGQLYSELKDFFPNNAVEYFVSYYDYYQPEAYVPQTDTFIEKDAQINDEIDKLRHSATSALFERDDVIIVASVSCIYGLGSPEEYRELVVSLRVGMEKDRNQLLRELVDVQYGRNDIDFKRGTFRVRGDVVEIFPASLDEHCIRIEFFGDEIDRIREVNALTGEVLAERDHVAIFPASHFVTREEKMKVAIENIEKELEERLKELNDNGKLLEAQRIEQRTRYDLEMMREMGFCSGIENYSRHLTLRPAGATPYTLLDYFPKDFLIVMDESHVSVPQVRAMYNGDQARKQVLVDHGFRLPSALDNRPLTFDEFEEKTNQVIYVSATPGPYELEQSPEVIEQIIRPTGLLDPPIDIRPIEGQIDDLLGEIQDRIAKNERVLITTLTKKMSEDLTDYLKDVGIKVNYLHSEVKTLERIEIIRDLRLGKFDVLVGINLLREGLDIPEVSLVAILDADKEGFLRSERSLIQTIGRAARNENGRVIMYADRITRSMEIAIEETKRRRSIQEAYNEEHGITPKTIQKGVRDVIRATTAAEETETYEATPAKKMTKKEREKTIAKMEAEMKEAAKALDFERAAELRDLLLELKAEG</sequence>
<comment type="subcellular location">
    <subcellularLocation>
        <location evidence="1 12 13">Cytoplasm</location>
    </subcellularLocation>
</comment>
<feature type="domain" description="Helicase C-terminal" evidence="17">
    <location>
        <begin position="430"/>
        <end position="596"/>
    </location>
</feature>